<dbReference type="InterPro" id="IPR029055">
    <property type="entry name" value="Ntn_hydrolases_N"/>
</dbReference>
<dbReference type="Pfam" id="PF02275">
    <property type="entry name" value="CBAH"/>
    <property type="match status" value="1"/>
</dbReference>
<dbReference type="PANTHER" id="PTHR35527:SF2">
    <property type="entry name" value="HYDROLASE"/>
    <property type="match status" value="1"/>
</dbReference>
<dbReference type="CDD" id="cd00542">
    <property type="entry name" value="Ntn_PVA"/>
    <property type="match status" value="1"/>
</dbReference>
<evidence type="ECO:0000313" key="4">
    <source>
        <dbReference type="EMBL" id="MFD0896506.1"/>
    </source>
</evidence>
<dbReference type="RefSeq" id="WP_137636938.1">
    <property type="nucleotide sequence ID" value="NZ_BJDN01000004.1"/>
</dbReference>
<dbReference type="PANTHER" id="PTHR35527">
    <property type="entry name" value="CHOLOYLGLYCINE HYDROLASE"/>
    <property type="match status" value="1"/>
</dbReference>
<feature type="domain" description="Choloylglycine hydrolase/NAAA C-terminal" evidence="3">
    <location>
        <begin position="2"/>
        <end position="310"/>
    </location>
</feature>
<accession>A0ABW3EBU0</accession>
<evidence type="ECO:0000256" key="1">
    <source>
        <dbReference type="ARBA" id="ARBA00006625"/>
    </source>
</evidence>
<keyword evidence="5" id="KW-1185">Reference proteome</keyword>
<dbReference type="GO" id="GO:0016787">
    <property type="term" value="F:hydrolase activity"/>
    <property type="evidence" value="ECO:0007669"/>
    <property type="project" value="UniProtKB-KW"/>
</dbReference>
<dbReference type="EMBL" id="JBHTIO010000008">
    <property type="protein sequence ID" value="MFD0896506.1"/>
    <property type="molecule type" value="Genomic_DNA"/>
</dbReference>
<proteinExistence type="inferred from homology"/>
<gene>
    <name evidence="4" type="ORF">ACFQZ7_01960</name>
</gene>
<reference evidence="5" key="1">
    <citation type="journal article" date="2019" name="Int. J. Syst. Evol. Microbiol.">
        <title>The Global Catalogue of Microorganisms (GCM) 10K type strain sequencing project: providing services to taxonomists for standard genome sequencing and annotation.</title>
        <authorList>
            <consortium name="The Broad Institute Genomics Platform"/>
            <consortium name="The Broad Institute Genome Sequencing Center for Infectious Disease"/>
            <person name="Wu L."/>
            <person name="Ma J."/>
        </authorList>
    </citation>
    <scope>NUCLEOTIDE SEQUENCE [LARGE SCALE GENOMIC DNA]</scope>
    <source>
        <strain evidence="5">CCM 8925</strain>
    </source>
</reference>
<protein>
    <submittedName>
        <fullName evidence="4">Choloylglycine hydrolase family protein</fullName>
    </submittedName>
</protein>
<organism evidence="4 5">
    <name type="scientific">Loigolactobacillus binensis</name>
    <dbReference type="NCBI Taxonomy" id="2559922"/>
    <lineage>
        <taxon>Bacteria</taxon>
        <taxon>Bacillati</taxon>
        <taxon>Bacillota</taxon>
        <taxon>Bacilli</taxon>
        <taxon>Lactobacillales</taxon>
        <taxon>Lactobacillaceae</taxon>
        <taxon>Loigolactobacillus</taxon>
    </lineage>
</organism>
<evidence type="ECO:0000259" key="3">
    <source>
        <dbReference type="Pfam" id="PF02275"/>
    </source>
</evidence>
<comment type="similarity">
    <text evidence="1">Belongs to the peptidase C59 family.</text>
</comment>
<keyword evidence="2 4" id="KW-0378">Hydrolase</keyword>
<dbReference type="Gene3D" id="3.60.60.10">
    <property type="entry name" value="Penicillin V Acylase, Chain A"/>
    <property type="match status" value="1"/>
</dbReference>
<comment type="caution">
    <text evidence="4">The sequence shown here is derived from an EMBL/GenBank/DDBJ whole genome shotgun (WGS) entry which is preliminary data.</text>
</comment>
<dbReference type="InterPro" id="IPR052193">
    <property type="entry name" value="Peptidase_C59"/>
</dbReference>
<sequence>MCTSIFQIAKNGVHVLARTMDWPTLENSPLFVPRHFTWQSAFDHRTHINSYAIIGGGSIKQGRVDVSDGVNEAGLSAQKLTFTNGAQAVHQRNPAKIQLAPFEFVFWLLGHFKSVLDVEDHLAEIELMADTFSDTKYGKPELHFALTDPTGRIVLIEPTQMPMRVIENPLGIVTNSPHFERQLTQLEKYVTFTPAFKAGTVPLNTVKVTTGNLAGKAIPPGAYSPSARFIRAAYLKERADQPADEAAAIIASWHLLDSVSVPRSSAHQQTFSVYRAATVAESRCYYFQSYHRGNIVKLQLTPEMLTWHEPRLYSVPDEFTVESLN</sequence>
<evidence type="ECO:0000256" key="2">
    <source>
        <dbReference type="ARBA" id="ARBA00022801"/>
    </source>
</evidence>
<dbReference type="SUPFAM" id="SSF56235">
    <property type="entry name" value="N-terminal nucleophile aminohydrolases (Ntn hydrolases)"/>
    <property type="match status" value="1"/>
</dbReference>
<dbReference type="InterPro" id="IPR029132">
    <property type="entry name" value="CBAH/NAAA_C"/>
</dbReference>
<name>A0ABW3EBU0_9LACO</name>
<dbReference type="Proteomes" id="UP001597104">
    <property type="component" value="Unassembled WGS sequence"/>
</dbReference>
<evidence type="ECO:0000313" key="5">
    <source>
        <dbReference type="Proteomes" id="UP001597104"/>
    </source>
</evidence>